<protein>
    <submittedName>
        <fullName evidence="2">Uncharacterized protein</fullName>
    </submittedName>
</protein>
<accession>A0A8S1AUK8</accession>
<keyword evidence="3" id="KW-1185">Reference proteome</keyword>
<gene>
    <name evidence="2" type="ORF">APLA_LOCUS13288</name>
</gene>
<feature type="region of interest" description="Disordered" evidence="1">
    <location>
        <begin position="1"/>
        <end position="22"/>
    </location>
</feature>
<dbReference type="AlphaFoldDB" id="A0A8S1AUK8"/>
<comment type="caution">
    <text evidence="2">The sequence shown here is derived from an EMBL/GenBank/DDBJ whole genome shotgun (WGS) entry which is preliminary data.</text>
</comment>
<dbReference type="Proteomes" id="UP000494106">
    <property type="component" value="Unassembled WGS sequence"/>
</dbReference>
<organism evidence="2 3">
    <name type="scientific">Arctia plantaginis</name>
    <name type="common">Wood tiger moth</name>
    <name type="synonym">Phalaena plantaginis</name>
    <dbReference type="NCBI Taxonomy" id="874455"/>
    <lineage>
        <taxon>Eukaryota</taxon>
        <taxon>Metazoa</taxon>
        <taxon>Ecdysozoa</taxon>
        <taxon>Arthropoda</taxon>
        <taxon>Hexapoda</taxon>
        <taxon>Insecta</taxon>
        <taxon>Pterygota</taxon>
        <taxon>Neoptera</taxon>
        <taxon>Endopterygota</taxon>
        <taxon>Lepidoptera</taxon>
        <taxon>Glossata</taxon>
        <taxon>Ditrysia</taxon>
        <taxon>Noctuoidea</taxon>
        <taxon>Erebidae</taxon>
        <taxon>Arctiinae</taxon>
        <taxon>Arctia</taxon>
    </lineage>
</organism>
<proteinExistence type="predicted"/>
<name>A0A8S1AUK8_ARCPL</name>
<dbReference type="EMBL" id="CADEBC010000552">
    <property type="protein sequence ID" value="CAB3252053.1"/>
    <property type="molecule type" value="Genomic_DNA"/>
</dbReference>
<evidence type="ECO:0000313" key="2">
    <source>
        <dbReference type="EMBL" id="CAB3252053.1"/>
    </source>
</evidence>
<reference evidence="2 3" key="1">
    <citation type="submission" date="2020-04" db="EMBL/GenBank/DDBJ databases">
        <authorList>
            <person name="Wallbank WR R."/>
            <person name="Pardo Diaz C."/>
            <person name="Kozak K."/>
            <person name="Martin S."/>
            <person name="Jiggins C."/>
            <person name="Moest M."/>
            <person name="Warren A I."/>
            <person name="Byers J.R.P. K."/>
            <person name="Montejo-Kovacevich G."/>
            <person name="Yen C E."/>
        </authorList>
    </citation>
    <scope>NUCLEOTIDE SEQUENCE [LARGE SCALE GENOMIC DNA]</scope>
</reference>
<feature type="compositionally biased region" description="Polar residues" evidence="1">
    <location>
        <begin position="1"/>
        <end position="10"/>
    </location>
</feature>
<evidence type="ECO:0000256" key="1">
    <source>
        <dbReference type="SAM" id="MobiDB-lite"/>
    </source>
</evidence>
<feature type="region of interest" description="Disordered" evidence="1">
    <location>
        <begin position="66"/>
        <end position="87"/>
    </location>
</feature>
<dbReference type="OrthoDB" id="7046085at2759"/>
<sequence>MKRLQSQGFSCKQAEEDADADSIKTSIEIARDTNKTVIVVGPIQTKNNIGDEDGDGLEDFEDLLESGKFVESNDEEMPPKRHKVMDK</sequence>
<evidence type="ECO:0000313" key="3">
    <source>
        <dbReference type="Proteomes" id="UP000494106"/>
    </source>
</evidence>